<keyword evidence="5" id="KW-0808">Transferase</keyword>
<dbReference type="RefSeq" id="WP_120488976.1">
    <property type="nucleotide sequence ID" value="NZ_CP029149.1"/>
</dbReference>
<dbReference type="GO" id="GO:0008236">
    <property type="term" value="F:serine-type peptidase activity"/>
    <property type="evidence" value="ECO:0007669"/>
    <property type="project" value="UniProtKB-KW"/>
</dbReference>
<sequence>MKKLFLCSYFAEVGELFRDFVDGSLYGKSVTFIPTASFYEDYRAYVDEGKMVLEKMGLEIENLELSQSTADEIKKTIERNDYIYLSGGNTFFLLSELKRSGADKIIKQQVANGKIYIGESAGAAVASETVEYMRGMDDVIKPNPQPPDFMGLGLVDCCIVPHYKSYPFEKKCEKILSQYSDLKLIPITNKQAVKIFGKRMEIRTRD</sequence>
<evidence type="ECO:0000256" key="2">
    <source>
        <dbReference type="ARBA" id="ARBA00022670"/>
    </source>
</evidence>
<keyword evidence="4" id="KW-0720">Serine protease</keyword>
<gene>
    <name evidence="5" type="ORF">DBX24_08945</name>
</gene>
<evidence type="ECO:0000256" key="4">
    <source>
        <dbReference type="ARBA" id="ARBA00022825"/>
    </source>
</evidence>
<dbReference type="GO" id="GO:0016740">
    <property type="term" value="F:transferase activity"/>
    <property type="evidence" value="ECO:0007669"/>
    <property type="project" value="UniProtKB-KW"/>
</dbReference>
<keyword evidence="2" id="KW-0645">Protease</keyword>
<evidence type="ECO:0000256" key="3">
    <source>
        <dbReference type="ARBA" id="ARBA00022801"/>
    </source>
</evidence>
<dbReference type="AlphaFoldDB" id="A0A6P1QZ68"/>
<dbReference type="Gene3D" id="3.40.50.880">
    <property type="match status" value="1"/>
</dbReference>
<evidence type="ECO:0000313" key="5">
    <source>
        <dbReference type="EMBL" id="QHN66000.1"/>
    </source>
</evidence>
<dbReference type="PANTHER" id="PTHR20842:SF0">
    <property type="entry name" value="ALPHA-ASPARTYL DIPEPTIDASE"/>
    <property type="match status" value="1"/>
</dbReference>
<dbReference type="Proteomes" id="UP000464318">
    <property type="component" value="Chromosome"/>
</dbReference>
<keyword evidence="5" id="KW-0315">Glutamine amidotransferase</keyword>
<dbReference type="GO" id="GO:0006508">
    <property type="term" value="P:proteolysis"/>
    <property type="evidence" value="ECO:0007669"/>
    <property type="project" value="UniProtKB-KW"/>
</dbReference>
<dbReference type="EMBL" id="CP029149">
    <property type="protein sequence ID" value="QHN66000.1"/>
    <property type="molecule type" value="Genomic_DNA"/>
</dbReference>
<dbReference type="Pfam" id="PF03575">
    <property type="entry name" value="Peptidase_S51"/>
    <property type="match status" value="1"/>
</dbReference>
<accession>A0A6P1QZ68</accession>
<keyword evidence="6" id="KW-1185">Reference proteome</keyword>
<dbReference type="KEGG" id="bcad:DBX24_08945"/>
<name>A0A6P1QZ68_9FLAO</name>
<organism evidence="5 6">
    <name type="scientific">Bergeyella cardium</name>
    <dbReference type="NCBI Taxonomy" id="1585976"/>
    <lineage>
        <taxon>Bacteria</taxon>
        <taxon>Pseudomonadati</taxon>
        <taxon>Bacteroidota</taxon>
        <taxon>Flavobacteriia</taxon>
        <taxon>Flavobacteriales</taxon>
        <taxon>Weeksellaceae</taxon>
        <taxon>Bergeyella</taxon>
    </lineage>
</organism>
<evidence type="ECO:0000313" key="6">
    <source>
        <dbReference type="Proteomes" id="UP000464318"/>
    </source>
</evidence>
<comment type="similarity">
    <text evidence="1">Belongs to the peptidase S51 family.</text>
</comment>
<proteinExistence type="inferred from homology"/>
<dbReference type="SUPFAM" id="SSF52317">
    <property type="entry name" value="Class I glutamine amidotransferase-like"/>
    <property type="match status" value="1"/>
</dbReference>
<dbReference type="OrthoDB" id="3373764at2"/>
<dbReference type="InterPro" id="IPR005320">
    <property type="entry name" value="Peptidase_S51"/>
</dbReference>
<reference evidence="5 6" key="1">
    <citation type="submission" date="2018-04" db="EMBL/GenBank/DDBJ databases">
        <title>Characteristic and Complete Genome Sequencing of A Novel Member of Infective Endocarditis Causative Bacteria: Bergeyella cardium QL-PH.</title>
        <authorList>
            <person name="Pan H."/>
            <person name="Sun E."/>
            <person name="Zhang Y."/>
        </authorList>
    </citation>
    <scope>NUCLEOTIDE SEQUENCE [LARGE SCALE GENOMIC DNA]</scope>
    <source>
        <strain evidence="5 6">HPQL</strain>
    </source>
</reference>
<protein>
    <submittedName>
        <fullName evidence="5">Type 1 glutamine amidotransferase-like domain-containing protein</fullName>
    </submittedName>
</protein>
<dbReference type="PANTHER" id="PTHR20842">
    <property type="entry name" value="PROTEASE S51 ALPHA-ASPARTYL DIPEPTIDASE"/>
    <property type="match status" value="1"/>
</dbReference>
<evidence type="ECO:0000256" key="1">
    <source>
        <dbReference type="ARBA" id="ARBA00006534"/>
    </source>
</evidence>
<keyword evidence="3" id="KW-0378">Hydrolase</keyword>
<dbReference type="InterPro" id="IPR029062">
    <property type="entry name" value="Class_I_gatase-like"/>
</dbReference>